<protein>
    <submittedName>
        <fullName evidence="1">Uncharacterized protein</fullName>
    </submittedName>
</protein>
<gene>
    <name evidence="1" type="ORF">NP493_1015g01041</name>
</gene>
<reference evidence="1" key="1">
    <citation type="journal article" date="2023" name="Mol. Biol. Evol.">
        <title>Third-Generation Sequencing Reveals the Adaptive Role of the Epigenome in Three Deep-Sea Polychaetes.</title>
        <authorList>
            <person name="Perez M."/>
            <person name="Aroh O."/>
            <person name="Sun Y."/>
            <person name="Lan Y."/>
            <person name="Juniper S.K."/>
            <person name="Young C.R."/>
            <person name="Angers B."/>
            <person name="Qian P.Y."/>
        </authorList>
    </citation>
    <scope>NUCLEOTIDE SEQUENCE</scope>
    <source>
        <strain evidence="1">R07B-5</strain>
    </source>
</reference>
<sequence>MNAIIIMCGMTVLSEMIAIKTLAILICKNKDFSIVACM</sequence>
<keyword evidence="2" id="KW-1185">Reference proteome</keyword>
<evidence type="ECO:0000313" key="2">
    <source>
        <dbReference type="Proteomes" id="UP001209878"/>
    </source>
</evidence>
<name>A0AAD9KIS0_RIDPI</name>
<proteinExistence type="predicted"/>
<accession>A0AAD9KIS0</accession>
<evidence type="ECO:0000313" key="1">
    <source>
        <dbReference type="EMBL" id="KAK2171905.1"/>
    </source>
</evidence>
<comment type="caution">
    <text evidence="1">The sequence shown here is derived from an EMBL/GenBank/DDBJ whole genome shotgun (WGS) entry which is preliminary data.</text>
</comment>
<dbReference type="AlphaFoldDB" id="A0AAD9KIS0"/>
<organism evidence="1 2">
    <name type="scientific">Ridgeia piscesae</name>
    <name type="common">Tubeworm</name>
    <dbReference type="NCBI Taxonomy" id="27915"/>
    <lineage>
        <taxon>Eukaryota</taxon>
        <taxon>Metazoa</taxon>
        <taxon>Spiralia</taxon>
        <taxon>Lophotrochozoa</taxon>
        <taxon>Annelida</taxon>
        <taxon>Polychaeta</taxon>
        <taxon>Sedentaria</taxon>
        <taxon>Canalipalpata</taxon>
        <taxon>Sabellida</taxon>
        <taxon>Siboglinidae</taxon>
        <taxon>Ridgeia</taxon>
    </lineage>
</organism>
<dbReference type="Proteomes" id="UP001209878">
    <property type="component" value="Unassembled WGS sequence"/>
</dbReference>
<dbReference type="EMBL" id="JAODUO010001013">
    <property type="protein sequence ID" value="KAK2171905.1"/>
    <property type="molecule type" value="Genomic_DNA"/>
</dbReference>